<proteinExistence type="predicted"/>
<name>A0A1H3YND7_9FLAO</name>
<keyword evidence="2" id="KW-1185">Reference proteome</keyword>
<dbReference type="GO" id="GO:0004553">
    <property type="term" value="F:hydrolase activity, hydrolyzing O-glycosyl compounds"/>
    <property type="evidence" value="ECO:0007669"/>
    <property type="project" value="UniProtKB-ARBA"/>
</dbReference>
<evidence type="ECO:0008006" key="3">
    <source>
        <dbReference type="Google" id="ProtNLM"/>
    </source>
</evidence>
<dbReference type="PROSITE" id="PS51257">
    <property type="entry name" value="PROKAR_LIPOPROTEIN"/>
    <property type="match status" value="1"/>
</dbReference>
<dbReference type="RefSeq" id="WP_245712007.1">
    <property type="nucleotide sequence ID" value="NZ_FNRD01000002.1"/>
</dbReference>
<sequence>MKNITSKITPLIALLLFSCTPDSIIDENSNAQTNSDNLFSKPSRVSNTVWDFNDLSLWEDASLNGLANYSIENGSLNIFTSPDTWERTKVKTISTYGEGTYTWKVYVPEMGVGDKASIGAFLYSNDTHEIDFEIGYGTQSKRTALNAQADDLIVYMTSQGNPYHSEQVKIKREAWYTLTIDLKFNTKKRYVANWKINDVIKSTTELNYGKNTKFKIFCSVENLHFIGDHIPANQNYALFDSVEFKGN</sequence>
<protein>
    <recommendedName>
        <fullName evidence="3">Polysaccharide lyase</fullName>
    </recommendedName>
</protein>
<dbReference type="InterPro" id="IPR013320">
    <property type="entry name" value="ConA-like_dom_sf"/>
</dbReference>
<dbReference type="Proteomes" id="UP000198951">
    <property type="component" value="Unassembled WGS sequence"/>
</dbReference>
<evidence type="ECO:0000313" key="2">
    <source>
        <dbReference type="Proteomes" id="UP000198951"/>
    </source>
</evidence>
<dbReference type="EMBL" id="FNRD01000002">
    <property type="protein sequence ID" value="SEA13119.1"/>
    <property type="molecule type" value="Genomic_DNA"/>
</dbReference>
<dbReference type="SUPFAM" id="SSF49899">
    <property type="entry name" value="Concanavalin A-like lectins/glucanases"/>
    <property type="match status" value="1"/>
</dbReference>
<organism evidence="1 2">
    <name type="scientific">Flavobacterium gillisiae</name>
    <dbReference type="NCBI Taxonomy" id="150146"/>
    <lineage>
        <taxon>Bacteria</taxon>
        <taxon>Pseudomonadati</taxon>
        <taxon>Bacteroidota</taxon>
        <taxon>Flavobacteriia</taxon>
        <taxon>Flavobacteriales</taxon>
        <taxon>Flavobacteriaceae</taxon>
        <taxon>Flavobacterium</taxon>
    </lineage>
</organism>
<gene>
    <name evidence="1" type="ORF">SAMN05443667_10267</name>
</gene>
<dbReference type="GO" id="GO:0005975">
    <property type="term" value="P:carbohydrate metabolic process"/>
    <property type="evidence" value="ECO:0007669"/>
    <property type="project" value="UniProtKB-ARBA"/>
</dbReference>
<accession>A0A1H3YND7</accession>
<evidence type="ECO:0000313" key="1">
    <source>
        <dbReference type="EMBL" id="SEA13119.1"/>
    </source>
</evidence>
<reference evidence="2" key="1">
    <citation type="submission" date="2016-10" db="EMBL/GenBank/DDBJ databases">
        <authorList>
            <person name="Varghese N."/>
            <person name="Submissions S."/>
        </authorList>
    </citation>
    <scope>NUCLEOTIDE SEQUENCE [LARGE SCALE GENOMIC DNA]</scope>
    <source>
        <strain evidence="2">DSM 22376</strain>
    </source>
</reference>
<dbReference type="AlphaFoldDB" id="A0A1H3YND7"/>